<proteinExistence type="predicted"/>
<dbReference type="Proteomes" id="UP000499080">
    <property type="component" value="Unassembled WGS sequence"/>
</dbReference>
<evidence type="ECO:0000256" key="1">
    <source>
        <dbReference type="SAM" id="MobiDB-lite"/>
    </source>
</evidence>
<dbReference type="EMBL" id="BGPR01008898">
    <property type="protein sequence ID" value="GBN36756.1"/>
    <property type="molecule type" value="Genomic_DNA"/>
</dbReference>
<keyword evidence="6" id="KW-1185">Reference proteome</keyword>
<evidence type="ECO:0000313" key="3">
    <source>
        <dbReference type="EMBL" id="GBN34171.1"/>
    </source>
</evidence>
<reference evidence="5 6" key="1">
    <citation type="journal article" date="2019" name="Sci. Rep.">
        <title>Orb-weaving spider Araneus ventricosus genome elucidates the spidroin gene catalogue.</title>
        <authorList>
            <person name="Kono N."/>
            <person name="Nakamura H."/>
            <person name="Ohtoshi R."/>
            <person name="Moran D.A.P."/>
            <person name="Shinohara A."/>
            <person name="Yoshida Y."/>
            <person name="Fujiwara M."/>
            <person name="Mori M."/>
            <person name="Tomita M."/>
            <person name="Arakawa K."/>
        </authorList>
    </citation>
    <scope>NUCLEOTIDE SEQUENCE [LARGE SCALE GENOMIC DNA]</scope>
</reference>
<dbReference type="EMBL" id="BGPR01008490">
    <property type="protein sequence ID" value="GBN34171.1"/>
    <property type="molecule type" value="Genomic_DNA"/>
</dbReference>
<accession>A0A4Y2NCW9</accession>
<evidence type="ECO:0000313" key="4">
    <source>
        <dbReference type="EMBL" id="GBN36756.1"/>
    </source>
</evidence>
<sequence length="115" mass="12308">MTTPARSEIPNRSNVLTAVKTFFTAGSPVCTQPAQLLSWHQTRGGVLSLQTTTQPCTMAPRKGDKIKRAEDGGEKTSKGESKEKPAPLAGEFVKSAKRTTRTTGDPNPKGVVEIL</sequence>
<organism evidence="5 6">
    <name type="scientific">Araneus ventricosus</name>
    <name type="common">Orbweaver spider</name>
    <name type="synonym">Epeira ventricosa</name>
    <dbReference type="NCBI Taxonomy" id="182803"/>
    <lineage>
        <taxon>Eukaryota</taxon>
        <taxon>Metazoa</taxon>
        <taxon>Ecdysozoa</taxon>
        <taxon>Arthropoda</taxon>
        <taxon>Chelicerata</taxon>
        <taxon>Arachnida</taxon>
        <taxon>Araneae</taxon>
        <taxon>Araneomorphae</taxon>
        <taxon>Entelegynae</taxon>
        <taxon>Araneoidea</taxon>
        <taxon>Araneidae</taxon>
        <taxon>Araneus</taxon>
    </lineage>
</organism>
<dbReference type="EMBL" id="BGPR01008486">
    <property type="protein sequence ID" value="GBN34146.1"/>
    <property type="molecule type" value="Genomic_DNA"/>
</dbReference>
<name>A0A4Y2NCW9_ARAVE</name>
<feature type="compositionally biased region" description="Basic and acidic residues" evidence="1">
    <location>
        <begin position="61"/>
        <end position="85"/>
    </location>
</feature>
<evidence type="ECO:0000313" key="6">
    <source>
        <dbReference type="Proteomes" id="UP000499080"/>
    </source>
</evidence>
<dbReference type="AlphaFoldDB" id="A0A4Y2NCW9"/>
<protein>
    <submittedName>
        <fullName evidence="5">Uncharacterized protein</fullName>
    </submittedName>
</protein>
<comment type="caution">
    <text evidence="5">The sequence shown here is derived from an EMBL/GenBank/DDBJ whole genome shotgun (WGS) entry which is preliminary data.</text>
</comment>
<gene>
    <name evidence="3" type="ORF">AVEN_174342_1</name>
    <name evidence="4" type="ORF">AVEN_24317_1</name>
    <name evidence="5" type="ORF">AVEN_60939_1</name>
    <name evidence="2" type="ORF">AVEN_63028_1</name>
</gene>
<evidence type="ECO:0000313" key="2">
    <source>
        <dbReference type="EMBL" id="GBN34146.1"/>
    </source>
</evidence>
<dbReference type="EMBL" id="BGPR01008899">
    <property type="protein sequence ID" value="GBN36762.1"/>
    <property type="molecule type" value="Genomic_DNA"/>
</dbReference>
<evidence type="ECO:0000313" key="5">
    <source>
        <dbReference type="EMBL" id="GBN36762.1"/>
    </source>
</evidence>
<feature type="region of interest" description="Disordered" evidence="1">
    <location>
        <begin position="55"/>
        <end position="115"/>
    </location>
</feature>